<comment type="caution">
    <text evidence="2">The sequence shown here is derived from an EMBL/GenBank/DDBJ whole genome shotgun (WGS) entry which is preliminary data.</text>
</comment>
<keyword evidence="3" id="KW-1185">Reference proteome</keyword>
<gene>
    <name evidence="2" type="ORF">V6N12_047909</name>
</gene>
<dbReference type="Proteomes" id="UP001472677">
    <property type="component" value="Unassembled WGS sequence"/>
</dbReference>
<organism evidence="2 3">
    <name type="scientific">Hibiscus sabdariffa</name>
    <name type="common">roselle</name>
    <dbReference type="NCBI Taxonomy" id="183260"/>
    <lineage>
        <taxon>Eukaryota</taxon>
        <taxon>Viridiplantae</taxon>
        <taxon>Streptophyta</taxon>
        <taxon>Embryophyta</taxon>
        <taxon>Tracheophyta</taxon>
        <taxon>Spermatophyta</taxon>
        <taxon>Magnoliopsida</taxon>
        <taxon>eudicotyledons</taxon>
        <taxon>Gunneridae</taxon>
        <taxon>Pentapetalae</taxon>
        <taxon>rosids</taxon>
        <taxon>malvids</taxon>
        <taxon>Malvales</taxon>
        <taxon>Malvaceae</taxon>
        <taxon>Malvoideae</taxon>
        <taxon>Hibiscus</taxon>
    </lineage>
</organism>
<feature type="region of interest" description="Disordered" evidence="1">
    <location>
        <begin position="134"/>
        <end position="160"/>
    </location>
</feature>
<feature type="region of interest" description="Disordered" evidence="1">
    <location>
        <begin position="74"/>
        <end position="96"/>
    </location>
</feature>
<name>A0ABR2CUD7_9ROSI</name>
<dbReference type="PANTHER" id="PTHR33670">
    <property type="entry name" value="SPLICING FACTOR, PROLINE- AND GLUTAMINE-RICH-LIKE"/>
    <property type="match status" value="1"/>
</dbReference>
<dbReference type="PANTHER" id="PTHR33670:SF15">
    <property type="entry name" value="OS02G0797600 PROTEIN"/>
    <property type="match status" value="1"/>
</dbReference>
<evidence type="ECO:0000313" key="2">
    <source>
        <dbReference type="EMBL" id="KAK8523389.1"/>
    </source>
</evidence>
<sequence>MTTAVLTTEGCLRNRFRCETLALDRPYRHRRNPNPRMIKPNNRRKSESMVTKSPGMNLVMGQVKILKRGETLTTISEKKKKKKKKTDLGRSNGSRVEEAFDLALGSTNRLGPDPETMQKQVKLKESKIGGFYAGTASFVSPPPSSVPVPDFLGRTAKATP</sequence>
<evidence type="ECO:0000256" key="1">
    <source>
        <dbReference type="SAM" id="MobiDB-lite"/>
    </source>
</evidence>
<reference evidence="2 3" key="1">
    <citation type="journal article" date="2024" name="G3 (Bethesda)">
        <title>Genome assembly of Hibiscus sabdariffa L. provides insights into metabolisms of medicinal natural products.</title>
        <authorList>
            <person name="Kim T."/>
        </authorList>
    </citation>
    <scope>NUCLEOTIDE SEQUENCE [LARGE SCALE GENOMIC DNA]</scope>
    <source>
        <strain evidence="2">TK-2024</strain>
        <tissue evidence="2">Old leaves</tissue>
    </source>
</reference>
<proteinExistence type="predicted"/>
<protein>
    <submittedName>
        <fullName evidence="2">Uncharacterized protein</fullName>
    </submittedName>
</protein>
<dbReference type="EMBL" id="JBBPBM010000043">
    <property type="protein sequence ID" value="KAK8523389.1"/>
    <property type="molecule type" value="Genomic_DNA"/>
</dbReference>
<accession>A0ABR2CUD7</accession>
<feature type="region of interest" description="Disordered" evidence="1">
    <location>
        <begin position="27"/>
        <end position="51"/>
    </location>
</feature>
<evidence type="ECO:0000313" key="3">
    <source>
        <dbReference type="Proteomes" id="UP001472677"/>
    </source>
</evidence>